<keyword evidence="1" id="KW-0812">Transmembrane</keyword>
<feature type="transmembrane region" description="Helical" evidence="1">
    <location>
        <begin position="209"/>
        <end position="226"/>
    </location>
</feature>
<dbReference type="AlphaFoldDB" id="A0A2W7RIK4"/>
<dbReference type="OrthoDB" id="270162at2"/>
<feature type="transmembrane region" description="Helical" evidence="1">
    <location>
        <begin position="59"/>
        <end position="83"/>
    </location>
</feature>
<proteinExistence type="predicted"/>
<dbReference type="Pfam" id="PF06912">
    <property type="entry name" value="DUF1275"/>
    <property type="match status" value="1"/>
</dbReference>
<dbReference type="Proteomes" id="UP000249720">
    <property type="component" value="Unassembled WGS sequence"/>
</dbReference>
<feature type="transmembrane region" description="Helical" evidence="1">
    <location>
        <begin position="122"/>
        <end position="141"/>
    </location>
</feature>
<evidence type="ECO:0000313" key="3">
    <source>
        <dbReference type="Proteomes" id="UP000249720"/>
    </source>
</evidence>
<feature type="transmembrane region" description="Helical" evidence="1">
    <location>
        <begin position="183"/>
        <end position="203"/>
    </location>
</feature>
<dbReference type="EMBL" id="QKZV01000011">
    <property type="protein sequence ID" value="PZX60091.1"/>
    <property type="molecule type" value="Genomic_DNA"/>
</dbReference>
<sequence>MFRHIGDARTYSHNIRIASLLSFVAGIVNVVGFLSVQRLTTNVTGHFAFFIDDVFKLNFWHGLIFLLYIVFFLLGSFISGFLVESIFRWNKAYVYIIPAILESALLFFVAFLGKLIHTAPDTLAFLLLFTMGLQNSLVTNISKATVRTTHLTGLFTDLGIELSQLFFYHEPEQKKKLLSSIRLRFTIIAFFFIGGTGAGLLYSSLKLKVLIVAGAVLLIGATFDYWKYGIIKAKRKYSRKT</sequence>
<feature type="transmembrane region" description="Helical" evidence="1">
    <location>
        <begin position="95"/>
        <end position="116"/>
    </location>
</feature>
<accession>A0A2W7RIK4</accession>
<protein>
    <submittedName>
        <fullName evidence="2">Uncharacterized membrane protein YoaK (UPF0700 family)</fullName>
    </submittedName>
</protein>
<gene>
    <name evidence="2" type="ORF">LX80_02660</name>
</gene>
<dbReference type="PANTHER" id="PTHR37314:SF4">
    <property type="entry name" value="UPF0700 TRANSMEMBRANE PROTEIN YOAK"/>
    <property type="match status" value="1"/>
</dbReference>
<dbReference type="RefSeq" id="WP_111297146.1">
    <property type="nucleotide sequence ID" value="NZ_QKZV01000011.1"/>
</dbReference>
<name>A0A2W7RIK4_9BACT</name>
<organism evidence="2 3">
    <name type="scientific">Hydrotalea sandarakina</name>
    <dbReference type="NCBI Taxonomy" id="1004304"/>
    <lineage>
        <taxon>Bacteria</taxon>
        <taxon>Pseudomonadati</taxon>
        <taxon>Bacteroidota</taxon>
        <taxon>Chitinophagia</taxon>
        <taxon>Chitinophagales</taxon>
        <taxon>Chitinophagaceae</taxon>
        <taxon>Hydrotalea</taxon>
    </lineage>
</organism>
<keyword evidence="1" id="KW-0472">Membrane</keyword>
<dbReference type="InterPro" id="IPR010699">
    <property type="entry name" value="DUF1275"/>
</dbReference>
<feature type="transmembrane region" description="Helical" evidence="1">
    <location>
        <begin position="20"/>
        <end position="39"/>
    </location>
</feature>
<reference evidence="2 3" key="1">
    <citation type="submission" date="2018-06" db="EMBL/GenBank/DDBJ databases">
        <title>Genomic Encyclopedia of Archaeal and Bacterial Type Strains, Phase II (KMG-II): from individual species to whole genera.</title>
        <authorList>
            <person name="Goeker M."/>
        </authorList>
    </citation>
    <scope>NUCLEOTIDE SEQUENCE [LARGE SCALE GENOMIC DNA]</scope>
    <source>
        <strain evidence="2 3">DSM 23241</strain>
    </source>
</reference>
<evidence type="ECO:0000313" key="2">
    <source>
        <dbReference type="EMBL" id="PZX60091.1"/>
    </source>
</evidence>
<keyword evidence="3" id="KW-1185">Reference proteome</keyword>
<comment type="caution">
    <text evidence="2">The sequence shown here is derived from an EMBL/GenBank/DDBJ whole genome shotgun (WGS) entry which is preliminary data.</text>
</comment>
<keyword evidence="1" id="KW-1133">Transmembrane helix</keyword>
<evidence type="ECO:0000256" key="1">
    <source>
        <dbReference type="SAM" id="Phobius"/>
    </source>
</evidence>
<dbReference type="PANTHER" id="PTHR37314">
    <property type="entry name" value="SLR0142 PROTEIN"/>
    <property type="match status" value="1"/>
</dbReference>